<organism evidence="1 2">
    <name type="scientific">Pseudoxanthomonas indica</name>
    <dbReference type="NCBI Taxonomy" id="428993"/>
    <lineage>
        <taxon>Bacteria</taxon>
        <taxon>Pseudomonadati</taxon>
        <taxon>Pseudomonadota</taxon>
        <taxon>Gammaproteobacteria</taxon>
        <taxon>Lysobacterales</taxon>
        <taxon>Lysobacteraceae</taxon>
        <taxon>Pseudoxanthomonas</taxon>
    </lineage>
</organism>
<evidence type="ECO:0000313" key="1">
    <source>
        <dbReference type="EMBL" id="SKC66278.1"/>
    </source>
</evidence>
<accession>A0A1T5KSN3</accession>
<reference evidence="1 2" key="1">
    <citation type="submission" date="2017-02" db="EMBL/GenBank/DDBJ databases">
        <authorList>
            <person name="Peterson S.W."/>
        </authorList>
    </citation>
    <scope>NUCLEOTIDE SEQUENCE [LARGE SCALE GENOMIC DNA]</scope>
    <source>
        <strain evidence="1 2">P15</strain>
    </source>
</reference>
<dbReference type="Proteomes" id="UP000190341">
    <property type="component" value="Unassembled WGS sequence"/>
</dbReference>
<keyword evidence="2" id="KW-1185">Reference proteome</keyword>
<dbReference type="Pfam" id="PF06224">
    <property type="entry name" value="AlkZ-like"/>
    <property type="match status" value="1"/>
</dbReference>
<proteinExistence type="predicted"/>
<protein>
    <submittedName>
        <fullName evidence="1">Winged helix DNA-binding domain-containing protein</fullName>
    </submittedName>
</protein>
<dbReference type="GO" id="GO:0003677">
    <property type="term" value="F:DNA binding"/>
    <property type="evidence" value="ECO:0007669"/>
    <property type="project" value="UniProtKB-KW"/>
</dbReference>
<dbReference type="STRING" id="428993.SAMN06296058_1949"/>
<name>A0A1T5KSN3_9GAMM</name>
<evidence type="ECO:0000313" key="2">
    <source>
        <dbReference type="Proteomes" id="UP000190341"/>
    </source>
</evidence>
<dbReference type="PANTHER" id="PTHR38479">
    <property type="entry name" value="LMO0824 PROTEIN"/>
    <property type="match status" value="1"/>
</dbReference>
<gene>
    <name evidence="1" type="ORF">SAMN06296058_1949</name>
</gene>
<keyword evidence="1" id="KW-0238">DNA-binding</keyword>
<dbReference type="OrthoDB" id="9148135at2"/>
<dbReference type="AlphaFoldDB" id="A0A1T5KSN3"/>
<sequence>MARTSAASSLLARRLATQGVSQSLGGSVLESVRHLLAVQAQDHYASLWALGLRTRDADEATVERAVRDRLIVRSWPMRGTLHLVAAEDLRWMLSLMAARIIGLDRARIERDFGLHEQALGRCRDAVVRVLEGGRALSRPTLYAALAARGIDIAGPRGLQILGRLAHEGLICQGPREGKQPTFVLLDEWLAPQPTLDRDEALAMLARRYVAGHGPASVRDLAWWSGLTLSDAQRAWDLARSDLETLQHDGVEYAFVERGLAEAKPAIYLLPAFDEYLVGYADRAPMIPPQHHRRVVCANGLFNPTVIIGGRVAATWKRELRKDRVDITLAPLRALNASERKAIARAARDYGRFLGLPVQLDT</sequence>
<dbReference type="EMBL" id="FUZV01000001">
    <property type="protein sequence ID" value="SKC66278.1"/>
    <property type="molecule type" value="Genomic_DNA"/>
</dbReference>
<dbReference type="InterPro" id="IPR009351">
    <property type="entry name" value="AlkZ-like"/>
</dbReference>
<dbReference type="RefSeq" id="WP_079724198.1">
    <property type="nucleotide sequence ID" value="NZ_BMCL01000002.1"/>
</dbReference>
<dbReference type="PANTHER" id="PTHR38479:SF2">
    <property type="entry name" value="WINGED HELIX DNA-BINDING DOMAIN-CONTAINING PROTEIN"/>
    <property type="match status" value="1"/>
</dbReference>